<dbReference type="InterPro" id="IPR046342">
    <property type="entry name" value="CBS_dom_sf"/>
</dbReference>
<reference evidence="7" key="1">
    <citation type="submission" date="2017-11" db="EMBL/GenBank/DDBJ databases">
        <title>Phenotypic and genomic properties of facultatively anaerobic sulfur-reducing natronoarchaea from hypersaline soda lakes.</title>
        <authorList>
            <person name="Sorokin D.Y."/>
            <person name="Kublanov I.V."/>
            <person name="Roman P."/>
            <person name="Sinninghe Damste J.S."/>
            <person name="Golyshin P.N."/>
            <person name="Rojo D."/>
            <person name="Ciordia S."/>
            <person name="Mena M.D.C."/>
            <person name="Ferrer M."/>
            <person name="Messina E."/>
            <person name="Smedile F."/>
            <person name="La Spada G."/>
            <person name="La Cono V."/>
            <person name="Yakimov M.M."/>
        </authorList>
    </citation>
    <scope>NUCLEOTIDE SEQUENCE [LARGE SCALE GENOMIC DNA]</scope>
    <source>
        <strain evidence="7">AArc-Sl</strain>
    </source>
</reference>
<organism evidence="6 7">
    <name type="scientific">Halalkaliarchaeum desulfuricum</name>
    <dbReference type="NCBI Taxonomy" id="2055893"/>
    <lineage>
        <taxon>Archaea</taxon>
        <taxon>Methanobacteriati</taxon>
        <taxon>Methanobacteriota</taxon>
        <taxon>Stenosarchaea group</taxon>
        <taxon>Halobacteria</taxon>
        <taxon>Halobacteriales</taxon>
        <taxon>Haloferacaceae</taxon>
        <taxon>Halalkaliarchaeum</taxon>
    </lineage>
</organism>
<dbReference type="AlphaFoldDB" id="A0A343TFN9"/>
<feature type="binding site" evidence="3">
    <location>
        <position position="148"/>
    </location>
    <ligand>
        <name>Zn(2+)</name>
        <dbReference type="ChEBI" id="CHEBI:29105"/>
    </ligand>
</feature>
<feature type="binding site" evidence="3">
    <location>
        <position position="164"/>
    </location>
    <ligand>
        <name>Zn(2+)</name>
        <dbReference type="ChEBI" id="CHEBI:29105"/>
    </ligand>
</feature>
<proteinExistence type="predicted"/>
<dbReference type="EMBL" id="CP025066">
    <property type="protein sequence ID" value="AUX07911.1"/>
    <property type="molecule type" value="Genomic_DNA"/>
</dbReference>
<feature type="binding site" evidence="3">
    <location>
        <position position="167"/>
    </location>
    <ligand>
        <name>Fe cation</name>
        <dbReference type="ChEBI" id="CHEBI:24875"/>
    </ligand>
</feature>
<evidence type="ECO:0000313" key="6">
    <source>
        <dbReference type="EMBL" id="AUX07911.1"/>
    </source>
</evidence>
<feature type="domain" description="CBS" evidence="4">
    <location>
        <begin position="11"/>
        <end position="66"/>
    </location>
</feature>
<protein>
    <submittedName>
        <fullName evidence="6">Signal transduction protein with CBS domains</fullName>
    </submittedName>
</protein>
<feature type="binding site" evidence="3">
    <location>
        <position position="148"/>
    </location>
    <ligand>
        <name>Fe cation</name>
        <dbReference type="ChEBI" id="CHEBI:24875"/>
    </ligand>
</feature>
<evidence type="ECO:0000313" key="7">
    <source>
        <dbReference type="Proteomes" id="UP000263012"/>
    </source>
</evidence>
<keyword evidence="3" id="KW-0862">Zinc</keyword>
<name>A0A343TFN9_9EURY</name>
<keyword evidence="1 2" id="KW-0129">CBS domain</keyword>
<feature type="binding site" evidence="3">
    <location>
        <position position="145"/>
    </location>
    <ligand>
        <name>Zn(2+)</name>
        <dbReference type="ChEBI" id="CHEBI:29105"/>
    </ligand>
</feature>
<dbReference type="OrthoDB" id="65817at2157"/>
<dbReference type="SMART" id="SM00116">
    <property type="entry name" value="CBS"/>
    <property type="match status" value="2"/>
</dbReference>
<evidence type="ECO:0000259" key="5">
    <source>
        <dbReference type="PROSITE" id="PS51901"/>
    </source>
</evidence>
<feature type="binding site" evidence="3">
    <location>
        <position position="145"/>
    </location>
    <ligand>
        <name>Fe cation</name>
        <dbReference type="ChEBI" id="CHEBI:24875"/>
    </ligand>
</feature>
<dbReference type="SUPFAM" id="SSF54631">
    <property type="entry name" value="CBS-domain pair"/>
    <property type="match status" value="1"/>
</dbReference>
<keyword evidence="3" id="KW-0479">Metal-binding</keyword>
<evidence type="ECO:0000259" key="4">
    <source>
        <dbReference type="PROSITE" id="PS51371"/>
    </source>
</evidence>
<dbReference type="Proteomes" id="UP000263012">
    <property type="component" value="Chromosome"/>
</dbReference>
<evidence type="ECO:0000256" key="1">
    <source>
        <dbReference type="ARBA" id="ARBA00023122"/>
    </source>
</evidence>
<dbReference type="KEGG" id="hdf:AArcSl_0256"/>
<feature type="domain" description="CBS" evidence="4">
    <location>
        <begin position="74"/>
        <end position="134"/>
    </location>
</feature>
<dbReference type="PROSITE" id="PS51901">
    <property type="entry name" value="ACP_MB"/>
    <property type="match status" value="1"/>
</dbReference>
<gene>
    <name evidence="6" type="ORF">AArcSl_0256</name>
</gene>
<dbReference type="GeneID" id="37876592"/>
<dbReference type="PANTHER" id="PTHR43080:SF4">
    <property type="entry name" value="CRO-LIKE PROTEIN"/>
    <property type="match status" value="1"/>
</dbReference>
<accession>A0A343TFN9</accession>
<feature type="binding site" evidence="3">
    <location>
        <position position="164"/>
    </location>
    <ligand>
        <name>Fe cation</name>
        <dbReference type="ChEBI" id="CHEBI:24875"/>
    </ligand>
</feature>
<feature type="domain" description="ACP-type MB" evidence="5">
    <location>
        <begin position="140"/>
        <end position="171"/>
    </location>
</feature>
<dbReference type="InterPro" id="IPR044065">
    <property type="entry name" value="ACP_MB"/>
</dbReference>
<keyword evidence="3" id="KW-0408">Iron</keyword>
<dbReference type="PROSITE" id="PS51371">
    <property type="entry name" value="CBS"/>
    <property type="match status" value="2"/>
</dbReference>
<dbReference type="InterPro" id="IPR051257">
    <property type="entry name" value="Diverse_CBS-Domain"/>
</dbReference>
<evidence type="ECO:0000256" key="2">
    <source>
        <dbReference type="PROSITE-ProRule" id="PRU00703"/>
    </source>
</evidence>
<dbReference type="InterPro" id="IPR000644">
    <property type="entry name" value="CBS_dom"/>
</dbReference>
<dbReference type="GO" id="GO:0046872">
    <property type="term" value="F:metal ion binding"/>
    <property type="evidence" value="ECO:0007669"/>
    <property type="project" value="UniProtKB-KW"/>
</dbReference>
<evidence type="ECO:0000256" key="3">
    <source>
        <dbReference type="PROSITE-ProRule" id="PRU01249"/>
    </source>
</evidence>
<dbReference type="Pfam" id="PF00571">
    <property type="entry name" value="CBS"/>
    <property type="match status" value="2"/>
</dbReference>
<dbReference type="Gene3D" id="3.10.580.10">
    <property type="entry name" value="CBS-domain"/>
    <property type="match status" value="1"/>
</dbReference>
<feature type="binding site" evidence="3">
    <location>
        <position position="167"/>
    </location>
    <ligand>
        <name>Zn(2+)</name>
        <dbReference type="ChEBI" id="CHEBI:29105"/>
    </ligand>
</feature>
<keyword evidence="7" id="KW-1185">Reference proteome</keyword>
<dbReference type="RefSeq" id="WP_119813951.1">
    <property type="nucleotide sequence ID" value="NZ_CP025066.1"/>
</dbReference>
<dbReference type="PANTHER" id="PTHR43080">
    <property type="entry name" value="CBS DOMAIN-CONTAINING PROTEIN CBSX3, MITOCHONDRIAL"/>
    <property type="match status" value="1"/>
</dbReference>
<dbReference type="CDD" id="cd02205">
    <property type="entry name" value="CBS_pair_SF"/>
    <property type="match status" value="1"/>
</dbReference>
<sequence>MRDEPTVRDVMHREFLGVSESDALEDAAELLIEENADYLVVLRGHEPVGSLSARNVLAAVLSEESLENDVSAVMEPPVPTVSAEERLADVEELLLGEDAGQLIVTEENEAIGVITERDLLAATTTVREPTHIHEGSDPAVENSICEVCGSLSPELTSVNGQLVCPDCGDGF</sequence>